<dbReference type="AlphaFoldDB" id="G3U9X8"/>
<evidence type="ECO:0000259" key="3">
    <source>
        <dbReference type="PROSITE" id="PS50835"/>
    </source>
</evidence>
<dbReference type="PANTHER" id="PTHR14292">
    <property type="entry name" value="INTERLEUKIN-18-BINDING PROTEIN"/>
    <property type="match status" value="1"/>
</dbReference>
<keyword evidence="2" id="KW-0732">Signal</keyword>
<dbReference type="HOGENOM" id="CLU_131866_0_0_1"/>
<dbReference type="Pfam" id="PF22009">
    <property type="entry name" value="YLDV-IL18BP-like"/>
    <property type="match status" value="1"/>
</dbReference>
<sequence>SSDSSPLWVLLLCVHVINVPARAAPIPQSTTAAIASAGITQDPYSFGPPTLPTAKQCPALEMTWPEVEVPPNGTLTLSCTGCSRFPFSILYWLGNGSFIKHLPGRLREGSTSRVHGSTSTWLRGALVVEELSPALRSTNFSCVLIDLVQTAQHHVVLAQLWAGLKTTLPPTQEVPPFSHHPGLQLPTSAGPGIS</sequence>
<dbReference type="FunCoup" id="G3U9X8">
    <property type="interactions" value="6"/>
</dbReference>
<protein>
    <submittedName>
        <fullName evidence="4">Interleukin 18 binding protein</fullName>
    </submittedName>
</protein>
<dbReference type="Ensembl" id="ENSLAFT00000029737.1">
    <property type="protein sequence ID" value="ENSLAFP00000024636.1"/>
    <property type="gene ID" value="ENSLAFG00000027369.1"/>
</dbReference>
<dbReference type="InParanoid" id="G3U9X8"/>
<gene>
    <name evidence="4" type="primary">IL18BP</name>
</gene>
<dbReference type="Proteomes" id="UP000007646">
    <property type="component" value="Unassembled WGS sequence"/>
</dbReference>
<dbReference type="SUPFAM" id="SSF48726">
    <property type="entry name" value="Immunoglobulin"/>
    <property type="match status" value="1"/>
</dbReference>
<dbReference type="InterPro" id="IPR036179">
    <property type="entry name" value="Ig-like_dom_sf"/>
</dbReference>
<dbReference type="GO" id="GO:0042088">
    <property type="term" value="P:T-helper 1 type immune response"/>
    <property type="evidence" value="ECO:0007669"/>
    <property type="project" value="Ensembl"/>
</dbReference>
<dbReference type="OMA" id="PTAKQCP"/>
<dbReference type="InterPro" id="IPR013783">
    <property type="entry name" value="Ig-like_fold"/>
</dbReference>
<evidence type="ECO:0000313" key="4">
    <source>
        <dbReference type="Ensembl" id="ENSLAFP00000024636.1"/>
    </source>
</evidence>
<reference evidence="4" key="3">
    <citation type="submission" date="2025-09" db="UniProtKB">
        <authorList>
            <consortium name="Ensembl"/>
        </authorList>
    </citation>
    <scope>IDENTIFICATION</scope>
    <source>
        <strain evidence="4">Isolate ISIS603380</strain>
    </source>
</reference>
<feature type="chain" id="PRO_5003456479" evidence="2">
    <location>
        <begin position="24"/>
        <end position="194"/>
    </location>
</feature>
<feature type="region of interest" description="Disordered" evidence="1">
    <location>
        <begin position="172"/>
        <end position="194"/>
    </location>
</feature>
<dbReference type="InterPro" id="IPR007110">
    <property type="entry name" value="Ig-like_dom"/>
</dbReference>
<name>G3U9X8_LOXAF</name>
<proteinExistence type="predicted"/>
<reference evidence="4" key="2">
    <citation type="submission" date="2025-08" db="UniProtKB">
        <authorList>
            <consortium name="Ensembl"/>
        </authorList>
    </citation>
    <scope>IDENTIFICATION</scope>
    <source>
        <strain evidence="4">Isolate ISIS603380</strain>
    </source>
</reference>
<keyword evidence="5" id="KW-1185">Reference proteome</keyword>
<evidence type="ECO:0000256" key="2">
    <source>
        <dbReference type="SAM" id="SignalP"/>
    </source>
</evidence>
<organism evidence="4 5">
    <name type="scientific">Loxodonta africana</name>
    <name type="common">African elephant</name>
    <dbReference type="NCBI Taxonomy" id="9785"/>
    <lineage>
        <taxon>Eukaryota</taxon>
        <taxon>Metazoa</taxon>
        <taxon>Chordata</taxon>
        <taxon>Craniata</taxon>
        <taxon>Vertebrata</taxon>
        <taxon>Euteleostomi</taxon>
        <taxon>Mammalia</taxon>
        <taxon>Eutheria</taxon>
        <taxon>Afrotheria</taxon>
        <taxon>Proboscidea</taxon>
        <taxon>Elephantidae</taxon>
        <taxon>Loxodonta</taxon>
    </lineage>
</organism>
<accession>G3U9X8</accession>
<dbReference type="InterPro" id="IPR055139">
    <property type="entry name" value="IL18BP-like_dom"/>
</dbReference>
<evidence type="ECO:0000256" key="1">
    <source>
        <dbReference type="SAM" id="MobiDB-lite"/>
    </source>
</evidence>
<dbReference type="eggNOG" id="ENOG502SYZY">
    <property type="taxonomic scope" value="Eukaryota"/>
</dbReference>
<dbReference type="STRING" id="9785.ENSLAFP00000024636"/>
<dbReference type="GeneTree" id="ENSGT00390000004026"/>
<reference evidence="4 5" key="1">
    <citation type="submission" date="2009-06" db="EMBL/GenBank/DDBJ databases">
        <title>The Genome Sequence of Loxodonta africana (African elephant).</title>
        <authorList>
            <person name="Di Palma F."/>
            <person name="Heiman D."/>
            <person name="Young S."/>
            <person name="Johnson J."/>
            <person name="Lander E.S."/>
            <person name="Lindblad-Toh K."/>
        </authorList>
    </citation>
    <scope>NUCLEOTIDE SEQUENCE [LARGE SCALE GENOMIC DNA]</scope>
    <source>
        <strain evidence="4 5">Isolate ISIS603380</strain>
    </source>
</reference>
<feature type="signal peptide" evidence="2">
    <location>
        <begin position="1"/>
        <end position="23"/>
    </location>
</feature>
<dbReference type="PANTHER" id="PTHR14292:SF2">
    <property type="entry name" value="INTERLEUKIN-18-BINDING PROTEIN"/>
    <property type="match status" value="1"/>
</dbReference>
<evidence type="ECO:0000313" key="5">
    <source>
        <dbReference type="Proteomes" id="UP000007646"/>
    </source>
</evidence>
<feature type="domain" description="Ig-like" evidence="3">
    <location>
        <begin position="58"/>
        <end position="142"/>
    </location>
</feature>
<dbReference type="InterPro" id="IPR039681">
    <property type="entry name" value="IL18BP"/>
</dbReference>
<dbReference type="Gene3D" id="2.60.40.10">
    <property type="entry name" value="Immunoglobulins"/>
    <property type="match status" value="1"/>
</dbReference>
<dbReference type="GO" id="GO:0005615">
    <property type="term" value="C:extracellular space"/>
    <property type="evidence" value="ECO:0007669"/>
    <property type="project" value="TreeGrafter"/>
</dbReference>
<dbReference type="GO" id="GO:0042007">
    <property type="term" value="F:interleukin-18 binding"/>
    <property type="evidence" value="ECO:0007669"/>
    <property type="project" value="Ensembl"/>
</dbReference>
<dbReference type="PROSITE" id="PS50835">
    <property type="entry name" value="IG_LIKE"/>
    <property type="match status" value="1"/>
</dbReference>